<dbReference type="OrthoDB" id="5929557at2759"/>
<dbReference type="Proteomes" id="UP000054630">
    <property type="component" value="Unassembled WGS sequence"/>
</dbReference>
<organism evidence="1 2">
    <name type="scientific">Trichinella nelsoni</name>
    <dbReference type="NCBI Taxonomy" id="6336"/>
    <lineage>
        <taxon>Eukaryota</taxon>
        <taxon>Metazoa</taxon>
        <taxon>Ecdysozoa</taxon>
        <taxon>Nematoda</taxon>
        <taxon>Enoplea</taxon>
        <taxon>Dorylaimia</taxon>
        <taxon>Trichinellida</taxon>
        <taxon>Trichinellidae</taxon>
        <taxon>Trichinella</taxon>
    </lineage>
</organism>
<dbReference type="AlphaFoldDB" id="A0A0V0RGS3"/>
<gene>
    <name evidence="1" type="ORF">T07_1159</name>
</gene>
<protein>
    <submittedName>
        <fullName evidence="1">Uncharacterized protein</fullName>
    </submittedName>
</protein>
<name>A0A0V0RGS3_9BILA</name>
<keyword evidence="2" id="KW-1185">Reference proteome</keyword>
<sequence length="250" mass="27604">MKCDNWRISICWYCQRPLSCLAPANLDVSWVDVGSAANSLPIRNCAGVSGAQFLGSSLKSVSGRLLIRASNSHKVVQSSSKKQALSDHLPHGVSSLNAPADQLVPKLLRMLADKKRADERICLFECPKVIRLDNCWGASPGYEAAECGEKTCGRHVGDDLKVHGASYHACEEADVNFLYTAIFSPYRKRSGEVQSHLTERKRRFHSCDREFTHQWTERTSVLPSADDAGSDASFYCLASTNHPITSSQCR</sequence>
<evidence type="ECO:0000313" key="2">
    <source>
        <dbReference type="Proteomes" id="UP000054630"/>
    </source>
</evidence>
<comment type="caution">
    <text evidence="1">The sequence shown here is derived from an EMBL/GenBank/DDBJ whole genome shotgun (WGS) entry which is preliminary data.</text>
</comment>
<dbReference type="EMBL" id="JYDL01000198">
    <property type="protein sequence ID" value="KRX13498.1"/>
    <property type="molecule type" value="Genomic_DNA"/>
</dbReference>
<reference evidence="1 2" key="1">
    <citation type="submission" date="2015-01" db="EMBL/GenBank/DDBJ databases">
        <title>Evolution of Trichinella species and genotypes.</title>
        <authorList>
            <person name="Korhonen P.K."/>
            <person name="Edoardo P."/>
            <person name="Giuseppe L.R."/>
            <person name="Gasser R.B."/>
        </authorList>
    </citation>
    <scope>NUCLEOTIDE SEQUENCE [LARGE SCALE GENOMIC DNA]</scope>
    <source>
        <strain evidence="1">ISS37</strain>
    </source>
</reference>
<accession>A0A0V0RGS3</accession>
<evidence type="ECO:0000313" key="1">
    <source>
        <dbReference type="EMBL" id="KRX13498.1"/>
    </source>
</evidence>
<proteinExistence type="predicted"/>